<gene>
    <name evidence="1" type="ORF">E2C01_075685</name>
</gene>
<proteinExistence type="predicted"/>
<comment type="caution">
    <text evidence="1">The sequence shown here is derived from an EMBL/GenBank/DDBJ whole genome shotgun (WGS) entry which is preliminary data.</text>
</comment>
<protein>
    <submittedName>
        <fullName evidence="1">Uncharacterized protein</fullName>
    </submittedName>
</protein>
<dbReference type="EMBL" id="VSRR010055881">
    <property type="protein sequence ID" value="MPC81086.1"/>
    <property type="molecule type" value="Genomic_DNA"/>
</dbReference>
<evidence type="ECO:0000313" key="1">
    <source>
        <dbReference type="EMBL" id="MPC81086.1"/>
    </source>
</evidence>
<evidence type="ECO:0000313" key="2">
    <source>
        <dbReference type="Proteomes" id="UP000324222"/>
    </source>
</evidence>
<dbReference type="AlphaFoldDB" id="A0A5B7IGF5"/>
<accession>A0A5B7IGF5</accession>
<sequence>MMAHLEVLPLSNPIPPTFTHHILQPTWLCLRAAWWGAPPASRSTGRVVCLESDPYQQPHTPDHPSPDLTTLLAVSLGRQKGQLPRHLGEKGNKSNSSEDDALRGYVTQQPLTLAHPTLQPAWLCLQAAWGIRHRATPGTRLPLRLTRISPVDNPAQEEISLFQEA</sequence>
<name>A0A5B7IGF5_PORTR</name>
<reference evidence="1 2" key="1">
    <citation type="submission" date="2019-05" db="EMBL/GenBank/DDBJ databases">
        <title>Another draft genome of Portunus trituberculatus and its Hox gene families provides insights of decapod evolution.</title>
        <authorList>
            <person name="Jeong J.-H."/>
            <person name="Song I."/>
            <person name="Kim S."/>
            <person name="Choi T."/>
            <person name="Kim D."/>
            <person name="Ryu S."/>
            <person name="Kim W."/>
        </authorList>
    </citation>
    <scope>NUCLEOTIDE SEQUENCE [LARGE SCALE GENOMIC DNA]</scope>
    <source>
        <tissue evidence="1">Muscle</tissue>
    </source>
</reference>
<keyword evidence="2" id="KW-1185">Reference proteome</keyword>
<dbReference type="Proteomes" id="UP000324222">
    <property type="component" value="Unassembled WGS sequence"/>
</dbReference>
<organism evidence="1 2">
    <name type="scientific">Portunus trituberculatus</name>
    <name type="common">Swimming crab</name>
    <name type="synonym">Neptunus trituberculatus</name>
    <dbReference type="NCBI Taxonomy" id="210409"/>
    <lineage>
        <taxon>Eukaryota</taxon>
        <taxon>Metazoa</taxon>
        <taxon>Ecdysozoa</taxon>
        <taxon>Arthropoda</taxon>
        <taxon>Crustacea</taxon>
        <taxon>Multicrustacea</taxon>
        <taxon>Malacostraca</taxon>
        <taxon>Eumalacostraca</taxon>
        <taxon>Eucarida</taxon>
        <taxon>Decapoda</taxon>
        <taxon>Pleocyemata</taxon>
        <taxon>Brachyura</taxon>
        <taxon>Eubrachyura</taxon>
        <taxon>Portunoidea</taxon>
        <taxon>Portunidae</taxon>
        <taxon>Portuninae</taxon>
        <taxon>Portunus</taxon>
    </lineage>
</organism>